<sequence>MALRFTLDPELTPGLREQLVSLWTDVTNAGGAVGFVAPVTRTDVALEAERHYSALSEGRAHMVAGFDGDRLAATSFLTFNTHRLMRHWAWLFTVMVDPSLQGRGHGWELMQAAERAGRDLGLEGLKLTCRGGMGLERFYASAGYKEVGRVPAAIRVAAGDDRDDITMWLPLT</sequence>
<evidence type="ECO:0000259" key="1">
    <source>
        <dbReference type="PROSITE" id="PS51186"/>
    </source>
</evidence>
<feature type="domain" description="N-acetyltransferase" evidence="1">
    <location>
        <begin position="6"/>
        <end position="172"/>
    </location>
</feature>
<name>A0A239K8Y7_9ACTN</name>
<dbReference type="SUPFAM" id="SSF55729">
    <property type="entry name" value="Acyl-CoA N-acyltransferases (Nat)"/>
    <property type="match status" value="1"/>
</dbReference>
<accession>A0A239K8Y7</accession>
<dbReference type="InterPro" id="IPR000182">
    <property type="entry name" value="GNAT_dom"/>
</dbReference>
<dbReference type="GO" id="GO:0016747">
    <property type="term" value="F:acyltransferase activity, transferring groups other than amino-acyl groups"/>
    <property type="evidence" value="ECO:0007669"/>
    <property type="project" value="InterPro"/>
</dbReference>
<dbReference type="InterPro" id="IPR016181">
    <property type="entry name" value="Acyl_CoA_acyltransferase"/>
</dbReference>
<dbReference type="EMBL" id="FZOF01000015">
    <property type="protein sequence ID" value="SNT14847.1"/>
    <property type="molecule type" value="Genomic_DNA"/>
</dbReference>
<evidence type="ECO:0000313" key="2">
    <source>
        <dbReference type="EMBL" id="SNT14847.1"/>
    </source>
</evidence>
<keyword evidence="2" id="KW-0808">Transferase</keyword>
<dbReference type="Pfam" id="PF00583">
    <property type="entry name" value="Acetyltransf_1"/>
    <property type="match status" value="1"/>
</dbReference>
<gene>
    <name evidence="2" type="ORF">SAMN05216252_11570</name>
</gene>
<dbReference type="CDD" id="cd04301">
    <property type="entry name" value="NAT_SF"/>
    <property type="match status" value="1"/>
</dbReference>
<evidence type="ECO:0000313" key="3">
    <source>
        <dbReference type="Proteomes" id="UP000198280"/>
    </source>
</evidence>
<dbReference type="OrthoDB" id="3572254at2"/>
<organism evidence="2 3">
    <name type="scientific">Actinacidiphila glaucinigra</name>
    <dbReference type="NCBI Taxonomy" id="235986"/>
    <lineage>
        <taxon>Bacteria</taxon>
        <taxon>Bacillati</taxon>
        <taxon>Actinomycetota</taxon>
        <taxon>Actinomycetes</taxon>
        <taxon>Kitasatosporales</taxon>
        <taxon>Streptomycetaceae</taxon>
        <taxon>Actinacidiphila</taxon>
    </lineage>
</organism>
<dbReference type="PROSITE" id="PS51186">
    <property type="entry name" value="GNAT"/>
    <property type="match status" value="1"/>
</dbReference>
<proteinExistence type="predicted"/>
<dbReference type="AlphaFoldDB" id="A0A239K8Y7"/>
<reference evidence="2 3" key="1">
    <citation type="submission" date="2017-06" db="EMBL/GenBank/DDBJ databases">
        <authorList>
            <person name="Kim H.J."/>
            <person name="Triplett B.A."/>
        </authorList>
    </citation>
    <scope>NUCLEOTIDE SEQUENCE [LARGE SCALE GENOMIC DNA]</scope>
    <source>
        <strain evidence="2 3">CGMCC 4.1858</strain>
    </source>
</reference>
<dbReference type="RefSeq" id="WP_089226357.1">
    <property type="nucleotide sequence ID" value="NZ_FZOF01000015.1"/>
</dbReference>
<dbReference type="Gene3D" id="3.40.630.30">
    <property type="match status" value="1"/>
</dbReference>
<protein>
    <submittedName>
        <fullName evidence="2">Acetyltransferase (GNAT) family protein</fullName>
    </submittedName>
</protein>
<keyword evidence="3" id="KW-1185">Reference proteome</keyword>
<dbReference type="Proteomes" id="UP000198280">
    <property type="component" value="Unassembled WGS sequence"/>
</dbReference>